<proteinExistence type="predicted"/>
<dbReference type="AlphaFoldDB" id="A0A2C9VTB1"/>
<reference evidence="2" key="1">
    <citation type="journal article" date="2016" name="Nat. Biotechnol.">
        <title>Sequencing wild and cultivated cassava and related species reveals extensive interspecific hybridization and genetic diversity.</title>
        <authorList>
            <person name="Bredeson J.V."/>
            <person name="Lyons J.B."/>
            <person name="Prochnik S.E."/>
            <person name="Wu G.A."/>
            <person name="Ha C.M."/>
            <person name="Edsinger-Gonzales E."/>
            <person name="Grimwood J."/>
            <person name="Schmutz J."/>
            <person name="Rabbi I.Y."/>
            <person name="Egesi C."/>
            <person name="Nauluvula P."/>
            <person name="Lebot V."/>
            <person name="Ndunguru J."/>
            <person name="Mkamilo G."/>
            <person name="Bart R.S."/>
            <person name="Setter T.L."/>
            <person name="Gleadow R.M."/>
            <person name="Kulakow P."/>
            <person name="Ferguson M.E."/>
            <person name="Rounsley S."/>
            <person name="Rokhsar D.S."/>
        </authorList>
    </citation>
    <scope>NUCLEOTIDE SEQUENCE [LARGE SCALE GENOMIC DNA]</scope>
    <source>
        <strain evidence="2">cv. AM560-2</strain>
    </source>
</reference>
<sequence>MLIHTPFNPARFSMGTTLSLEAVKTHKTIINNKSSAYLSRASSRCCLTITSFLAAYCTVVASVAGAVDAPQQAAETLLNVPQSLSGDCASSAKDCRKATIQRPKSKKAESCTVKCVNTCIRGGEGSPGEGPLNVRRPLVVFKQGFRSRQYCFNCNVKQTLRRMYMLSTPATSSTINGDKVYHLYHRYLQNNEANVLLPHRIISLLK</sequence>
<protein>
    <submittedName>
        <fullName evidence="1">Uncharacterized protein</fullName>
    </submittedName>
</protein>
<evidence type="ECO:0000313" key="1">
    <source>
        <dbReference type="EMBL" id="OAY48695.1"/>
    </source>
</evidence>
<keyword evidence="2" id="KW-1185">Reference proteome</keyword>
<gene>
    <name evidence="1" type="ORF">MANES_06G177800v8</name>
</gene>
<dbReference type="Gramene" id="Manes.06G177800.1.v8.1">
    <property type="protein sequence ID" value="Manes.06G177800.1.v8.1.CDS"/>
    <property type="gene ID" value="Manes.06G177800.v8.1"/>
</dbReference>
<dbReference type="PANTHER" id="PTHR36006:SF2">
    <property type="entry name" value="OS06G0704200 PROTEIN"/>
    <property type="match status" value="1"/>
</dbReference>
<dbReference type="PANTHER" id="PTHR36006">
    <property type="entry name" value="BNAC02G25390D PROTEIN"/>
    <property type="match status" value="1"/>
</dbReference>
<organism evidence="1 2">
    <name type="scientific">Manihot esculenta</name>
    <name type="common">Cassava</name>
    <name type="synonym">Jatropha manihot</name>
    <dbReference type="NCBI Taxonomy" id="3983"/>
    <lineage>
        <taxon>Eukaryota</taxon>
        <taxon>Viridiplantae</taxon>
        <taxon>Streptophyta</taxon>
        <taxon>Embryophyta</taxon>
        <taxon>Tracheophyta</taxon>
        <taxon>Spermatophyta</taxon>
        <taxon>Magnoliopsida</taxon>
        <taxon>eudicotyledons</taxon>
        <taxon>Gunneridae</taxon>
        <taxon>Pentapetalae</taxon>
        <taxon>rosids</taxon>
        <taxon>fabids</taxon>
        <taxon>Malpighiales</taxon>
        <taxon>Euphorbiaceae</taxon>
        <taxon>Crotonoideae</taxon>
        <taxon>Manihoteae</taxon>
        <taxon>Manihot</taxon>
    </lineage>
</organism>
<evidence type="ECO:0000313" key="2">
    <source>
        <dbReference type="Proteomes" id="UP000091857"/>
    </source>
</evidence>
<name>A0A2C9VTB1_MANES</name>
<dbReference type="EMBL" id="CM004392">
    <property type="protein sequence ID" value="OAY48695.1"/>
    <property type="molecule type" value="Genomic_DNA"/>
</dbReference>
<dbReference type="OrthoDB" id="1900575at2759"/>
<dbReference type="Proteomes" id="UP000091857">
    <property type="component" value="Chromosome 6"/>
</dbReference>
<dbReference type="STRING" id="3983.A0A2C9VTB1"/>
<accession>A0A2C9VTB1</accession>
<comment type="caution">
    <text evidence="1">The sequence shown here is derived from an EMBL/GenBank/DDBJ whole genome shotgun (WGS) entry which is preliminary data.</text>
</comment>